<organism evidence="4 5">
    <name type="scientific">Luteimonas granuli</name>
    <dbReference type="NCBI Taxonomy" id="1176533"/>
    <lineage>
        <taxon>Bacteria</taxon>
        <taxon>Pseudomonadati</taxon>
        <taxon>Pseudomonadota</taxon>
        <taxon>Gammaproteobacteria</taxon>
        <taxon>Lysobacterales</taxon>
        <taxon>Lysobacteraceae</taxon>
        <taxon>Luteimonas</taxon>
    </lineage>
</organism>
<keyword evidence="5" id="KW-1185">Reference proteome</keyword>
<accession>A0A518N1Z1</accession>
<feature type="domain" description="Glycosyl transferase family 1" evidence="2">
    <location>
        <begin position="256"/>
        <end position="415"/>
    </location>
</feature>
<dbReference type="Pfam" id="PF00534">
    <property type="entry name" value="Glycos_transf_1"/>
    <property type="match status" value="1"/>
</dbReference>
<dbReference type="Gene3D" id="3.40.50.2000">
    <property type="entry name" value="Glycogen Phosphorylase B"/>
    <property type="match status" value="2"/>
</dbReference>
<dbReference type="PANTHER" id="PTHR45947">
    <property type="entry name" value="SULFOQUINOVOSYL TRANSFERASE SQD2"/>
    <property type="match status" value="1"/>
</dbReference>
<dbReference type="GO" id="GO:0016757">
    <property type="term" value="F:glycosyltransferase activity"/>
    <property type="evidence" value="ECO:0007669"/>
    <property type="project" value="InterPro"/>
</dbReference>
<dbReference type="AlphaFoldDB" id="A0A518N1Z1"/>
<keyword evidence="4" id="KW-0808">Transferase</keyword>
<dbReference type="SUPFAM" id="SSF53756">
    <property type="entry name" value="UDP-Glycosyltransferase/glycogen phosphorylase"/>
    <property type="match status" value="1"/>
</dbReference>
<dbReference type="OrthoDB" id="9764577at2"/>
<evidence type="ECO:0000259" key="3">
    <source>
        <dbReference type="Pfam" id="PF13439"/>
    </source>
</evidence>
<evidence type="ECO:0000313" key="5">
    <source>
        <dbReference type="Proteomes" id="UP000316584"/>
    </source>
</evidence>
<dbReference type="KEGG" id="lug:FPZ22_02655"/>
<dbReference type="CDD" id="cd03801">
    <property type="entry name" value="GT4_PimA-like"/>
    <property type="match status" value="1"/>
</dbReference>
<reference evidence="4 5" key="1">
    <citation type="submission" date="2019-07" db="EMBL/GenBank/DDBJ databases">
        <title>Full genome sequence of Luteimonas sp. Gr-4.</title>
        <authorList>
            <person name="Im W.-T."/>
        </authorList>
    </citation>
    <scope>NUCLEOTIDE SEQUENCE [LARGE SCALE GENOMIC DNA]</scope>
    <source>
        <strain evidence="4 5">Gr-4</strain>
    </source>
</reference>
<evidence type="ECO:0000259" key="2">
    <source>
        <dbReference type="Pfam" id="PF00534"/>
    </source>
</evidence>
<sequence length="441" mass="48052">MSDAIVPDPVIEDSSAHGAEDPTGSTMHAATAHLRRPRRVLYVVSLFPSWSETFIVREIRTLVENGVDVRIVSLRPPASGPVHADAASLMPRVHQPRHLPATLWHAARALLMHPRRIACDAAIVVAETWRTPTVLLKSLLAMARGLEHLHWLRGFDPDFIHAHWSTYPSTAAWALSRATGRPFGFTCHAHDIFVNRHMLPRKIADAALAVTISRHNVDWLQANVSPLARHKLKVVHCGVDLEQIAWWPGDRSGSRILGVGRLAPEKGFATLVDALALLHREGVDFHCTLIGEGPFRSELQARIDGHGLGARIALPGALPQHRVQDALQEATVFALPCQIAANGSRDGIPVALMEAMAAGCAVVSCPVSGVPELIGNGVHGLLTPAGDAHALAHALKRLLQDRDLRDRLAFAARQRVESEFDARKEALRLHRLMTEAIADAA</sequence>
<feature type="region of interest" description="Disordered" evidence="1">
    <location>
        <begin position="1"/>
        <end position="25"/>
    </location>
</feature>
<feature type="domain" description="Glycosyltransferase subfamily 4-like N-terminal" evidence="3">
    <location>
        <begin position="52"/>
        <end position="243"/>
    </location>
</feature>
<dbReference type="RefSeq" id="WP_144889996.1">
    <property type="nucleotide sequence ID" value="NZ_CP042218.1"/>
</dbReference>
<evidence type="ECO:0000256" key="1">
    <source>
        <dbReference type="SAM" id="MobiDB-lite"/>
    </source>
</evidence>
<protein>
    <submittedName>
        <fullName evidence="4">Glycosyltransferase</fullName>
    </submittedName>
</protein>
<dbReference type="EMBL" id="CP042218">
    <property type="protein sequence ID" value="QDW65928.1"/>
    <property type="molecule type" value="Genomic_DNA"/>
</dbReference>
<gene>
    <name evidence="4" type="ORF">FPZ22_02655</name>
</gene>
<dbReference type="Pfam" id="PF13439">
    <property type="entry name" value="Glyco_transf_4"/>
    <property type="match status" value="1"/>
</dbReference>
<dbReference type="InterPro" id="IPR050194">
    <property type="entry name" value="Glycosyltransferase_grp1"/>
</dbReference>
<name>A0A518N1Z1_9GAMM</name>
<proteinExistence type="predicted"/>
<dbReference type="InterPro" id="IPR028098">
    <property type="entry name" value="Glyco_trans_4-like_N"/>
</dbReference>
<dbReference type="PANTHER" id="PTHR45947:SF14">
    <property type="entry name" value="SLL1723 PROTEIN"/>
    <property type="match status" value="1"/>
</dbReference>
<dbReference type="Proteomes" id="UP000316584">
    <property type="component" value="Chromosome"/>
</dbReference>
<evidence type="ECO:0000313" key="4">
    <source>
        <dbReference type="EMBL" id="QDW65928.1"/>
    </source>
</evidence>
<dbReference type="InterPro" id="IPR001296">
    <property type="entry name" value="Glyco_trans_1"/>
</dbReference>